<sequence>MAPTRLCAEDYTIGWICALPLEMAAAIAMLDHHHQDHPPQPSHDHNIYTLGRIGSHNIVLTCLPETGTTSAATVASQMCSTFTLIKFGLMVGVGGGVPSPAVDIRLGDVVVSMPSDTLGGVIQYDFGKTLQEGRFVRTGSLNKPPSVLRNAALSLKTKGLSNGIDLSKHISKALMDNPLTWIYPGVEHDRLFKAEYNHQGETSTCASCDTEKLVVRSSRSENDPRVHHGLIASGNQVIKCGDIREKLRRELNVLCFEMEAAGLMDNFPCLVIRGICDYADSHKNKDWQPYAAITAAAYAKEILLIIPASTVVKTDATKNAIDGKKGTGAHTNFAILDLATDYPASLLPCASQAAFNSSNKRHTPLCFPDTRTDVLTQIREWVAGHQKCIFWLNGMAGTGKSTIARTIATEYYEGGRLGASYFFSRGGGDLGSSQKLFTTIATQLGSKSPDLKRCIYEAVMKNTDIGDLGLDYQWKHLILEPLSKVEDSSLSSPLVLVIDALDECGNEDDIQLVLQLLATAGSLQNVRLRIFVTSRPETAIRYGFDDMPQGAHQDFILHQISPAKIEHDMLIIFKNNLEKIRRKCKLPPEWPGEEGIRDLVRKAGGLPIYASTACRFVGEDARLADSRLALILQHNNHAPPPEKKLDETYTTVLTHSVCAEYGEQETKKLREKFVQIVGSIILLFDTLPALSLAKILQTSKEEIDQTLTRLYSVLDVPEDQNVKIRLLHPSFRDFLLDNRRCTHLQFWIDEKLAHHHLFTSCLIAMSSHLRRNICDLRSPGALTTEVDRIELDKHIPLHVQYACRFWIYHFQRSSIDPCDYDKIQTFLQEHFLHWLEALALIECISDAVVMVKILDSMLAVDTKRKAASSLKLRSIAKSALPPWLNAQKNLTTRSKRKSTHFSDLQALVYDAKRFILNSASIIGAAPLQAYCSAMIFSPRTSVIKKVFWDQVPVWIKPSPWVQEDWDSCLQALEGHSNWVSSVAFSPDGKLVASGSRDSKVRLWDAITGKARGALEGHSDGVTSVAFSPDGKLVASGSDDRTVRFWDAVTGKARGTLEGHSRWVTSVAFSPDGKLLASGSGDRTVRLWNAATGKVQGTLEGHSNGVTSVTFSPDGKLVASGSHDRTVRLWEPTGKARGTLEGHSDSVMSVAFSPDGKLLASGSNDRAVMLWDAATGKARGTLEGHSIP</sequence>
<protein>
    <submittedName>
        <fullName evidence="1">Uncharacterized protein</fullName>
    </submittedName>
</protein>
<evidence type="ECO:0000313" key="1">
    <source>
        <dbReference type="EMBL" id="OCK88302.1"/>
    </source>
</evidence>
<organism evidence="1 2">
    <name type="scientific">Cenococcum geophilum 1.58</name>
    <dbReference type="NCBI Taxonomy" id="794803"/>
    <lineage>
        <taxon>Eukaryota</taxon>
        <taxon>Fungi</taxon>
        <taxon>Dikarya</taxon>
        <taxon>Ascomycota</taxon>
        <taxon>Pezizomycotina</taxon>
        <taxon>Dothideomycetes</taxon>
        <taxon>Pleosporomycetidae</taxon>
        <taxon>Gloniales</taxon>
        <taxon>Gloniaceae</taxon>
        <taxon>Cenococcum</taxon>
    </lineage>
</organism>
<dbReference type="Proteomes" id="UP000250078">
    <property type="component" value="Unassembled WGS sequence"/>
</dbReference>
<evidence type="ECO:0000313" key="2">
    <source>
        <dbReference type="Proteomes" id="UP000250078"/>
    </source>
</evidence>
<gene>
    <name evidence="1" type="ORF">K441DRAFT_738677</name>
</gene>
<proteinExistence type="predicted"/>
<keyword evidence="2" id="KW-1185">Reference proteome</keyword>
<reference evidence="1 2" key="1">
    <citation type="journal article" date="2016" name="Nat. Commun.">
        <title>Ectomycorrhizal ecology is imprinted in the genome of the dominant symbiotic fungus Cenococcum geophilum.</title>
        <authorList>
            <consortium name="DOE Joint Genome Institute"/>
            <person name="Peter M."/>
            <person name="Kohler A."/>
            <person name="Ohm R.A."/>
            <person name="Kuo A."/>
            <person name="Krutzmann J."/>
            <person name="Morin E."/>
            <person name="Arend M."/>
            <person name="Barry K.W."/>
            <person name="Binder M."/>
            <person name="Choi C."/>
            <person name="Clum A."/>
            <person name="Copeland A."/>
            <person name="Grisel N."/>
            <person name="Haridas S."/>
            <person name="Kipfer T."/>
            <person name="LaButti K."/>
            <person name="Lindquist E."/>
            <person name="Lipzen A."/>
            <person name="Maire R."/>
            <person name="Meier B."/>
            <person name="Mihaltcheva S."/>
            <person name="Molinier V."/>
            <person name="Murat C."/>
            <person name="Poggeler S."/>
            <person name="Quandt C.A."/>
            <person name="Sperisen C."/>
            <person name="Tritt A."/>
            <person name="Tisserant E."/>
            <person name="Crous P.W."/>
            <person name="Henrissat B."/>
            <person name="Nehls U."/>
            <person name="Egli S."/>
            <person name="Spatafora J.W."/>
            <person name="Grigoriev I.V."/>
            <person name="Martin F.M."/>
        </authorList>
    </citation>
    <scope>NUCLEOTIDE SEQUENCE [LARGE SCALE GENOMIC DNA]</scope>
    <source>
        <strain evidence="1 2">1.58</strain>
    </source>
</reference>
<accession>A0ACC8EPR8</accession>
<name>A0ACC8EPR8_9PEZI</name>
<dbReference type="EMBL" id="KV748244">
    <property type="protein sequence ID" value="OCK88302.1"/>
    <property type="molecule type" value="Genomic_DNA"/>
</dbReference>